<sequence>MVWGADTGVGKTLVSAGLAAAATRASAPLLYLKPVQTGYPEDSDARLVASVVGCSLSAAPHAAALTPLAQRSAGDSGAAPAAAGETAARTLFAWRLPASPHLAVAREGRPIADAEKLGPAASAAIWWPFTQHATLAPGGVTVVDARCGEHLAALRPDKGALGGGGSSTDAEPPALDALYDGCASWWTQGVNAELAPRLAAAVAAGAARYGHVMHPEVAIEPALTVARRLLDGPGAGWAARVFFSDDGSTAVEVALKMAFRKFLADHAEVAAALSCKDAPELQVVGLQDSYHGDTLGAMDCGAPSPFNGPRQTPWEGGPLAAAYEAEIAAAMDAHVAAGAAVGRPVRLAALVMEPLVQGAGGMVLIDPLWQRAAARVARARGLPVVLDEVFAGLWRLGSVSAASRLGIVPDIACFAKLLTGGTVPLAATLATADVFDAFAGAAKTDALLHGHSYSGHAIGLSAAAAALEIYADPAANPALQQWR</sequence>
<dbReference type="InterPro" id="IPR005814">
    <property type="entry name" value="Aminotrans_3"/>
</dbReference>
<dbReference type="EMBL" id="JALJOU010000058">
    <property type="protein sequence ID" value="KAK9827392.1"/>
    <property type="molecule type" value="Genomic_DNA"/>
</dbReference>
<evidence type="ECO:0000313" key="5">
    <source>
        <dbReference type="EMBL" id="KAK9827392.1"/>
    </source>
</evidence>
<evidence type="ECO:0000313" key="6">
    <source>
        <dbReference type="Proteomes" id="UP001445335"/>
    </source>
</evidence>
<dbReference type="InterPro" id="IPR027417">
    <property type="entry name" value="P-loop_NTPase"/>
</dbReference>
<accession>A0AAW1R0Z8</accession>
<comment type="caution">
    <text evidence="5">The sequence shown here is derived from an EMBL/GenBank/DDBJ whole genome shotgun (WGS) entry which is preliminary data.</text>
</comment>
<proteinExistence type="inferred from homology"/>
<evidence type="ECO:0000256" key="4">
    <source>
        <dbReference type="RuleBase" id="RU003560"/>
    </source>
</evidence>
<evidence type="ECO:0000256" key="1">
    <source>
        <dbReference type="ARBA" id="ARBA00004173"/>
    </source>
</evidence>
<dbReference type="GO" id="GO:0005739">
    <property type="term" value="C:mitochondrion"/>
    <property type="evidence" value="ECO:0007669"/>
    <property type="project" value="UniProtKB-SubCell"/>
</dbReference>
<reference evidence="5 6" key="1">
    <citation type="journal article" date="2024" name="Nat. Commun.">
        <title>Phylogenomics reveals the evolutionary origins of lichenization in chlorophyte algae.</title>
        <authorList>
            <person name="Puginier C."/>
            <person name="Libourel C."/>
            <person name="Otte J."/>
            <person name="Skaloud P."/>
            <person name="Haon M."/>
            <person name="Grisel S."/>
            <person name="Petersen M."/>
            <person name="Berrin J.G."/>
            <person name="Delaux P.M."/>
            <person name="Dal Grande F."/>
            <person name="Keller J."/>
        </authorList>
    </citation>
    <scope>NUCLEOTIDE SEQUENCE [LARGE SCALE GENOMIC DNA]</scope>
    <source>
        <strain evidence="5 6">SAG 245.80</strain>
    </source>
</reference>
<dbReference type="GO" id="GO:0030170">
    <property type="term" value="F:pyridoxal phosphate binding"/>
    <property type="evidence" value="ECO:0007669"/>
    <property type="project" value="InterPro"/>
</dbReference>
<evidence type="ECO:0000256" key="2">
    <source>
        <dbReference type="ARBA" id="ARBA00022576"/>
    </source>
</evidence>
<dbReference type="GO" id="GO:0004015">
    <property type="term" value="F:adenosylmethionine-8-amino-7-oxononanoate transaminase activity"/>
    <property type="evidence" value="ECO:0007669"/>
    <property type="project" value="TreeGrafter"/>
</dbReference>
<dbReference type="InterPro" id="IPR049704">
    <property type="entry name" value="Aminotrans_3_PPA_site"/>
</dbReference>
<dbReference type="Gene3D" id="3.40.640.10">
    <property type="entry name" value="Type I PLP-dependent aspartate aminotransferase-like (Major domain)"/>
    <property type="match status" value="2"/>
</dbReference>
<dbReference type="GO" id="GO:0004141">
    <property type="term" value="F:dethiobiotin synthase activity"/>
    <property type="evidence" value="ECO:0007669"/>
    <property type="project" value="TreeGrafter"/>
</dbReference>
<keyword evidence="3" id="KW-0808">Transferase</keyword>
<dbReference type="Proteomes" id="UP001445335">
    <property type="component" value="Unassembled WGS sequence"/>
</dbReference>
<dbReference type="PANTHER" id="PTHR42684">
    <property type="entry name" value="ADENOSYLMETHIONINE-8-AMINO-7-OXONONANOATE AMINOTRANSFERASE"/>
    <property type="match status" value="1"/>
</dbReference>
<dbReference type="GO" id="GO:0009102">
    <property type="term" value="P:biotin biosynthetic process"/>
    <property type="evidence" value="ECO:0007669"/>
    <property type="project" value="TreeGrafter"/>
</dbReference>
<keyword evidence="2" id="KW-0032">Aminotransferase</keyword>
<dbReference type="InterPro" id="IPR015421">
    <property type="entry name" value="PyrdxlP-dep_Trfase_major"/>
</dbReference>
<protein>
    <recommendedName>
        <fullName evidence="7">Adenosylmethionine-8-amino-7-oxononanoate aminotransferase</fullName>
    </recommendedName>
</protein>
<dbReference type="SUPFAM" id="SSF52540">
    <property type="entry name" value="P-loop containing nucleoside triphosphate hydrolases"/>
    <property type="match status" value="1"/>
</dbReference>
<dbReference type="PANTHER" id="PTHR42684:SF3">
    <property type="entry name" value="ADENOSYLMETHIONINE-8-AMINO-7-OXONONANOATE AMINOTRANSFERASE"/>
    <property type="match status" value="1"/>
</dbReference>
<dbReference type="SUPFAM" id="SSF53383">
    <property type="entry name" value="PLP-dependent transferases"/>
    <property type="match status" value="1"/>
</dbReference>
<name>A0AAW1R0Z8_9CHLO</name>
<dbReference type="PROSITE" id="PS00600">
    <property type="entry name" value="AA_TRANSFER_CLASS_3"/>
    <property type="match status" value="1"/>
</dbReference>
<organism evidence="5 6">
    <name type="scientific">Elliptochloris bilobata</name>
    <dbReference type="NCBI Taxonomy" id="381761"/>
    <lineage>
        <taxon>Eukaryota</taxon>
        <taxon>Viridiplantae</taxon>
        <taxon>Chlorophyta</taxon>
        <taxon>core chlorophytes</taxon>
        <taxon>Trebouxiophyceae</taxon>
        <taxon>Trebouxiophyceae incertae sedis</taxon>
        <taxon>Elliptochloris clade</taxon>
        <taxon>Elliptochloris</taxon>
    </lineage>
</organism>
<dbReference type="AlphaFoldDB" id="A0AAW1R0Z8"/>
<keyword evidence="6" id="KW-1185">Reference proteome</keyword>
<keyword evidence="4" id="KW-0663">Pyridoxal phosphate</keyword>
<evidence type="ECO:0008006" key="7">
    <source>
        <dbReference type="Google" id="ProtNLM"/>
    </source>
</evidence>
<dbReference type="Pfam" id="PF13500">
    <property type="entry name" value="AAA_26"/>
    <property type="match status" value="1"/>
</dbReference>
<comment type="similarity">
    <text evidence="4">Belongs to the class-III pyridoxal-phosphate-dependent aminotransferase family.</text>
</comment>
<dbReference type="InterPro" id="IPR015424">
    <property type="entry name" value="PyrdxlP-dep_Trfase"/>
</dbReference>
<dbReference type="Gene3D" id="3.40.50.300">
    <property type="entry name" value="P-loop containing nucleotide triphosphate hydrolases"/>
    <property type="match status" value="1"/>
</dbReference>
<dbReference type="Pfam" id="PF00202">
    <property type="entry name" value="Aminotran_3"/>
    <property type="match status" value="1"/>
</dbReference>
<gene>
    <name evidence="5" type="ORF">WJX81_006165</name>
</gene>
<dbReference type="CDD" id="cd03109">
    <property type="entry name" value="DTBS"/>
    <property type="match status" value="1"/>
</dbReference>
<comment type="subcellular location">
    <subcellularLocation>
        <location evidence="1">Mitochondrion</location>
    </subcellularLocation>
</comment>
<evidence type="ECO:0000256" key="3">
    <source>
        <dbReference type="ARBA" id="ARBA00022679"/>
    </source>
</evidence>